<dbReference type="Proteomes" id="UP001219605">
    <property type="component" value="Chromosome"/>
</dbReference>
<organism evidence="2 3">
    <name type="scientific">Micromonospora cathayae</name>
    <dbReference type="NCBI Taxonomy" id="3028804"/>
    <lineage>
        <taxon>Bacteria</taxon>
        <taxon>Bacillati</taxon>
        <taxon>Actinomycetota</taxon>
        <taxon>Actinomycetes</taxon>
        <taxon>Micromonosporales</taxon>
        <taxon>Micromonosporaceae</taxon>
        <taxon>Micromonospora</taxon>
    </lineage>
</organism>
<dbReference type="EMBL" id="CP118615">
    <property type="protein sequence ID" value="WDZ84929.1"/>
    <property type="molecule type" value="Genomic_DNA"/>
</dbReference>
<reference evidence="2 3" key="1">
    <citation type="submission" date="2023-02" db="EMBL/GenBank/DDBJ databases">
        <authorList>
            <person name="Mo P."/>
        </authorList>
    </citation>
    <scope>NUCLEOTIDE SEQUENCE [LARGE SCALE GENOMIC DNA]</scope>
    <source>
        <strain evidence="2 3">HUAS 3</strain>
    </source>
</reference>
<proteinExistence type="predicted"/>
<name>A0ABY7ZSK5_9ACTN</name>
<dbReference type="InterPro" id="IPR036527">
    <property type="entry name" value="SCP2_sterol-bd_dom_sf"/>
</dbReference>
<evidence type="ECO:0000313" key="3">
    <source>
        <dbReference type="Proteomes" id="UP001219605"/>
    </source>
</evidence>
<sequence>MADAITQFFEELDRRGFEPLLTKTSGTIRFDLHEGARTTHWLVSIDRGRTRADQEERAADSVVRIGPDLFERIITGRESLIAAALRAELSATGDPRLLAQVERIFPGPPDACGPRRVVAKEAR</sequence>
<dbReference type="Gene3D" id="3.30.1050.10">
    <property type="entry name" value="SCP2 sterol-binding domain"/>
    <property type="match status" value="1"/>
</dbReference>
<gene>
    <name evidence="2" type="ORF">PVK37_00150</name>
</gene>
<feature type="domain" description="SCP2" evidence="1">
    <location>
        <begin position="17"/>
        <end position="105"/>
    </location>
</feature>
<protein>
    <submittedName>
        <fullName evidence="2">SCP2 sterol-binding domain-containing protein</fullName>
    </submittedName>
</protein>
<dbReference type="InterPro" id="IPR003033">
    <property type="entry name" value="SCP2_sterol-bd_dom"/>
</dbReference>
<dbReference type="RefSeq" id="WP_275031621.1">
    <property type="nucleotide sequence ID" value="NZ_CP118615.1"/>
</dbReference>
<accession>A0ABY7ZSK5</accession>
<keyword evidence="3" id="KW-1185">Reference proteome</keyword>
<dbReference type="SUPFAM" id="SSF55718">
    <property type="entry name" value="SCP-like"/>
    <property type="match status" value="1"/>
</dbReference>
<dbReference type="Pfam" id="PF02036">
    <property type="entry name" value="SCP2"/>
    <property type="match status" value="1"/>
</dbReference>
<evidence type="ECO:0000259" key="1">
    <source>
        <dbReference type="Pfam" id="PF02036"/>
    </source>
</evidence>
<evidence type="ECO:0000313" key="2">
    <source>
        <dbReference type="EMBL" id="WDZ84929.1"/>
    </source>
</evidence>